<name>A0A2H9TZS3_9GAMM</name>
<organism evidence="1 2">
    <name type="scientific">Aeromonas cavernicola</name>
    <dbReference type="NCBI Taxonomy" id="1006623"/>
    <lineage>
        <taxon>Bacteria</taxon>
        <taxon>Pseudomonadati</taxon>
        <taxon>Pseudomonadota</taxon>
        <taxon>Gammaproteobacteria</taxon>
        <taxon>Aeromonadales</taxon>
        <taxon>Aeromonadaceae</taxon>
        <taxon>Aeromonas</taxon>
    </lineage>
</organism>
<feature type="non-terminal residue" evidence="1">
    <location>
        <position position="1"/>
    </location>
</feature>
<proteinExistence type="predicted"/>
<protein>
    <recommendedName>
        <fullName evidence="3">GIY-YIG domain-containing protein</fullName>
    </recommendedName>
</protein>
<dbReference type="EMBL" id="PGGC01000314">
    <property type="protein sequence ID" value="PJG57295.1"/>
    <property type="molecule type" value="Genomic_DNA"/>
</dbReference>
<dbReference type="RefSeq" id="WP_236757984.1">
    <property type="nucleotide sequence ID" value="NZ_PGGC01000314.1"/>
</dbReference>
<keyword evidence="2" id="KW-1185">Reference proteome</keyword>
<sequence length="76" mass="8936">ETGNSLRTRLTGHLSNIRRGVQNRPVSRHFQEHGSYSLKILGLETNINWTNKQRKRAERRWIETLQTYSPYGLNEA</sequence>
<evidence type="ECO:0000313" key="1">
    <source>
        <dbReference type="EMBL" id="PJG57295.1"/>
    </source>
</evidence>
<evidence type="ECO:0000313" key="2">
    <source>
        <dbReference type="Proteomes" id="UP000235861"/>
    </source>
</evidence>
<comment type="caution">
    <text evidence="1">The sequence shown here is derived from an EMBL/GenBank/DDBJ whole genome shotgun (WGS) entry which is preliminary data.</text>
</comment>
<dbReference type="Gene3D" id="3.40.1440.10">
    <property type="entry name" value="GIY-YIG endonuclease"/>
    <property type="match status" value="1"/>
</dbReference>
<evidence type="ECO:0008006" key="3">
    <source>
        <dbReference type="Google" id="ProtNLM"/>
    </source>
</evidence>
<dbReference type="AlphaFoldDB" id="A0A2H9TZS3"/>
<reference evidence="1 2" key="1">
    <citation type="submission" date="2017-11" db="EMBL/GenBank/DDBJ databases">
        <title>Draft genome sequence of environmental isolate Aeromonas cavernicola sp. nov. MDC 2508.</title>
        <authorList>
            <person name="Colston S.M."/>
            <person name="Navarro A."/>
            <person name="Martinez-Murcia A.J."/>
            <person name="Graf J."/>
        </authorList>
    </citation>
    <scope>NUCLEOTIDE SEQUENCE [LARGE SCALE GENOMIC DNA]</scope>
    <source>
        <strain evidence="1 2">MDC 2508</strain>
    </source>
</reference>
<accession>A0A2H9TZS3</accession>
<dbReference type="InterPro" id="IPR035901">
    <property type="entry name" value="GIY-YIG_endonuc_sf"/>
</dbReference>
<dbReference type="Proteomes" id="UP000235861">
    <property type="component" value="Unassembled WGS sequence"/>
</dbReference>
<gene>
    <name evidence="1" type="ORF">CUC53_18775</name>
</gene>